<feature type="region of interest" description="Disordered" evidence="12">
    <location>
        <begin position="128"/>
        <end position="152"/>
    </location>
</feature>
<dbReference type="EMBL" id="JASPKZ010003067">
    <property type="protein sequence ID" value="KAJ9594134.1"/>
    <property type="molecule type" value="Genomic_DNA"/>
</dbReference>
<protein>
    <recommendedName>
        <fullName evidence="9 10">tRNA-splicing endonuclease subunit Sen34</fullName>
        <ecNumber evidence="3 10">4.6.1.16</ecNumber>
    </recommendedName>
</protein>
<dbReference type="CDD" id="cd22363">
    <property type="entry name" value="tRNA-intron_lyase_C"/>
    <property type="match status" value="1"/>
</dbReference>
<dbReference type="GO" id="GO:0000213">
    <property type="term" value="F:tRNA-intron lyase activity"/>
    <property type="evidence" value="ECO:0007669"/>
    <property type="project" value="UniProtKB-UniRule"/>
</dbReference>
<evidence type="ECO:0000256" key="3">
    <source>
        <dbReference type="ARBA" id="ARBA00012573"/>
    </source>
</evidence>
<dbReference type="AlphaFoldDB" id="A0AAD8ELD4"/>
<comment type="subunit">
    <text evidence="8">tRNA splicing endonuclease is a heterotetramer composed of TSEN2, TSEN15, TSEN34/LENG5 and TSEN54. tRNA splicing endonuclease complex also contains proteins of the pre-mRNA 3'-end processing machinery such as CLP1, CPSF1, CPSF4 and CSTF2.</text>
</comment>
<keyword evidence="16" id="KW-1185">Reference proteome</keyword>
<dbReference type="GO" id="GO:0000379">
    <property type="term" value="P:tRNA-type intron splice site recognition and cleavage"/>
    <property type="evidence" value="ECO:0007669"/>
    <property type="project" value="UniProtKB-UniRule"/>
</dbReference>
<evidence type="ECO:0000256" key="12">
    <source>
        <dbReference type="SAM" id="MobiDB-lite"/>
    </source>
</evidence>
<comment type="caution">
    <text evidence="15">The sequence shown here is derived from an EMBL/GenBank/DDBJ whole genome shotgun (WGS) entry which is preliminary data.</text>
</comment>
<evidence type="ECO:0000259" key="13">
    <source>
        <dbReference type="Pfam" id="PF01974"/>
    </source>
</evidence>
<evidence type="ECO:0000256" key="8">
    <source>
        <dbReference type="ARBA" id="ARBA00064779"/>
    </source>
</evidence>
<name>A0AAD8ELD4_DIPPU</name>
<dbReference type="Pfam" id="PF01974">
    <property type="entry name" value="tRNA_int_endo"/>
    <property type="match status" value="1"/>
</dbReference>
<keyword evidence="4" id="KW-0507">mRNA processing</keyword>
<evidence type="ECO:0000259" key="14">
    <source>
        <dbReference type="Pfam" id="PF26577"/>
    </source>
</evidence>
<feature type="domain" description="TSEN34 N-terminal" evidence="14">
    <location>
        <begin position="2"/>
        <end position="70"/>
    </location>
</feature>
<keyword evidence="5 10" id="KW-0819">tRNA processing</keyword>
<dbReference type="Pfam" id="PF26577">
    <property type="entry name" value="TSEN34_N"/>
    <property type="match status" value="1"/>
</dbReference>
<evidence type="ECO:0000313" key="15">
    <source>
        <dbReference type="EMBL" id="KAJ9594134.1"/>
    </source>
</evidence>
<evidence type="ECO:0000256" key="9">
    <source>
        <dbReference type="ARBA" id="ARBA00070870"/>
    </source>
</evidence>
<keyword evidence="6 10" id="KW-0456">Lyase</keyword>
<evidence type="ECO:0000256" key="6">
    <source>
        <dbReference type="ARBA" id="ARBA00023239"/>
    </source>
</evidence>
<comment type="function">
    <text evidence="10">Constitutes one of the two catalytic subunit of the tRNA-splicing endonuclease complex, a complex responsible for identification and cleavage of the splice sites in pre-tRNA. It cleaves pre-tRNA at the 5'- and 3'-splice sites to release the intron. The products are an intron and two tRNA half-molecules bearing 2',3'-cyclic phosphate and 5'-OH termini. There are no conserved sequences at the splice sites, but the intron is invariably located at the same site in the gene, placing the splice sites an invariant distance from the constant structural features of the tRNA body.</text>
</comment>
<sequence>MIHLTYTNDRVTVWSAEDWLKIREEHRIVGALIGCLAHLPRQDTFLGLPMVLLPEEATLLLEKNFASLVSYPCLSNAPSSELKKRFEEYRKTMYLEEVEYFKEERKHQVTSMIDKIVEGKRKKLMGVTSNKKKKVDGDAENSGRSQTKDSNDEIDIDREALLKEELDKIKDIDENNALIQTFTASPWITEKDSEPVQWNYPSTNAEKLRFKTFKDLWEKGHYLTPGQKFGADYLVYPGDPIKFHAQFLVICIDRDEALAATELVALGRLGTSVRKTVVLASLTADGNSVMYQSLHWSESI</sequence>
<evidence type="ECO:0000256" key="7">
    <source>
        <dbReference type="ARBA" id="ARBA00023242"/>
    </source>
</evidence>
<dbReference type="InterPro" id="IPR016690">
    <property type="entry name" value="TSEN34"/>
</dbReference>
<feature type="domain" description="tRNA intron endonuclease catalytic" evidence="13">
    <location>
        <begin position="208"/>
        <end position="287"/>
    </location>
</feature>
<dbReference type="FunFam" id="3.40.1350.10:FF:000002">
    <property type="entry name" value="tRNA-splicing endonuclease subunit Sen34"/>
    <property type="match status" value="1"/>
</dbReference>
<feature type="active site" evidence="11">
    <location>
        <position position="244"/>
    </location>
</feature>
<dbReference type="PANTHER" id="PTHR13070">
    <property type="entry name" value="TRNA-SPLICING ENDONUCLEASE SUBUNIT SEN34-RELATED"/>
    <property type="match status" value="1"/>
</dbReference>
<dbReference type="Proteomes" id="UP001233999">
    <property type="component" value="Unassembled WGS sequence"/>
</dbReference>
<dbReference type="EC" id="4.6.1.16" evidence="3 10"/>
<dbReference type="GO" id="GO:0003676">
    <property type="term" value="F:nucleic acid binding"/>
    <property type="evidence" value="ECO:0007669"/>
    <property type="project" value="InterPro"/>
</dbReference>
<evidence type="ECO:0000256" key="10">
    <source>
        <dbReference type="PIRNR" id="PIRNR017250"/>
    </source>
</evidence>
<comment type="similarity">
    <text evidence="2 10">Belongs to the tRNA-intron endonuclease family.</text>
</comment>
<dbReference type="PIRSF" id="PIRSF017250">
    <property type="entry name" value="tRNA_splic_SEN34"/>
    <property type="match status" value="1"/>
</dbReference>
<evidence type="ECO:0000313" key="16">
    <source>
        <dbReference type="Proteomes" id="UP001233999"/>
    </source>
</evidence>
<dbReference type="SUPFAM" id="SSF53032">
    <property type="entry name" value="tRNA-intron endonuclease catalytic domain-like"/>
    <property type="match status" value="1"/>
</dbReference>
<dbReference type="InterPro" id="IPR036167">
    <property type="entry name" value="tRNA_intron_Endo_cat-like_sf"/>
</dbReference>
<proteinExistence type="inferred from homology"/>
<feature type="active site" evidence="11">
    <location>
        <position position="275"/>
    </location>
</feature>
<evidence type="ECO:0000256" key="11">
    <source>
        <dbReference type="PIRSR" id="PIRSR017250-50"/>
    </source>
</evidence>
<keyword evidence="7" id="KW-0539">Nucleus</keyword>
<dbReference type="InterPro" id="IPR006676">
    <property type="entry name" value="tRNA_splic"/>
</dbReference>
<evidence type="ECO:0000256" key="2">
    <source>
        <dbReference type="ARBA" id="ARBA00008078"/>
    </source>
</evidence>
<accession>A0AAD8ELD4</accession>
<dbReference type="PANTHER" id="PTHR13070:SF0">
    <property type="entry name" value="TRNA-SPLICING ENDONUCLEASE SUBUNIT SEN34"/>
    <property type="match status" value="1"/>
</dbReference>
<evidence type="ECO:0000256" key="5">
    <source>
        <dbReference type="ARBA" id="ARBA00022694"/>
    </source>
</evidence>
<reference evidence="15" key="2">
    <citation type="submission" date="2023-05" db="EMBL/GenBank/DDBJ databases">
        <authorList>
            <person name="Fouks B."/>
        </authorList>
    </citation>
    <scope>NUCLEOTIDE SEQUENCE</scope>
    <source>
        <strain evidence="15">Stay&amp;Tobe</strain>
        <tissue evidence="15">Testes</tissue>
    </source>
</reference>
<dbReference type="InterPro" id="IPR059049">
    <property type="entry name" value="TSEN34_N"/>
</dbReference>
<dbReference type="InterPro" id="IPR011856">
    <property type="entry name" value="tRNA_endonuc-like_dom_sf"/>
</dbReference>
<dbReference type="GO" id="GO:0006397">
    <property type="term" value="P:mRNA processing"/>
    <property type="evidence" value="ECO:0007669"/>
    <property type="project" value="UniProtKB-KW"/>
</dbReference>
<dbReference type="GO" id="GO:0000214">
    <property type="term" value="C:tRNA-intron endonuclease complex"/>
    <property type="evidence" value="ECO:0007669"/>
    <property type="project" value="UniProtKB-UniRule"/>
</dbReference>
<organism evidence="15 16">
    <name type="scientific">Diploptera punctata</name>
    <name type="common">Pacific beetle cockroach</name>
    <dbReference type="NCBI Taxonomy" id="6984"/>
    <lineage>
        <taxon>Eukaryota</taxon>
        <taxon>Metazoa</taxon>
        <taxon>Ecdysozoa</taxon>
        <taxon>Arthropoda</taxon>
        <taxon>Hexapoda</taxon>
        <taxon>Insecta</taxon>
        <taxon>Pterygota</taxon>
        <taxon>Neoptera</taxon>
        <taxon>Polyneoptera</taxon>
        <taxon>Dictyoptera</taxon>
        <taxon>Blattodea</taxon>
        <taxon>Blaberoidea</taxon>
        <taxon>Blaberidae</taxon>
        <taxon>Diplopterinae</taxon>
        <taxon>Diploptera</taxon>
    </lineage>
</organism>
<gene>
    <name evidence="15" type="ORF">L9F63_014450</name>
</gene>
<evidence type="ECO:0000256" key="1">
    <source>
        <dbReference type="ARBA" id="ARBA00004604"/>
    </source>
</evidence>
<dbReference type="NCBIfam" id="TIGR00324">
    <property type="entry name" value="endA"/>
    <property type="match status" value="1"/>
</dbReference>
<evidence type="ECO:0000256" key="4">
    <source>
        <dbReference type="ARBA" id="ARBA00022664"/>
    </source>
</evidence>
<comment type="subcellular location">
    <subcellularLocation>
        <location evidence="1">Nucleus</location>
        <location evidence="1">Nucleolus</location>
    </subcellularLocation>
</comment>
<reference evidence="15" key="1">
    <citation type="journal article" date="2023" name="IScience">
        <title>Live-bearing cockroach genome reveals convergent evolutionary mechanisms linked to viviparity in insects and beyond.</title>
        <authorList>
            <person name="Fouks B."/>
            <person name="Harrison M.C."/>
            <person name="Mikhailova A.A."/>
            <person name="Marchal E."/>
            <person name="English S."/>
            <person name="Carruthers M."/>
            <person name="Jennings E.C."/>
            <person name="Chiamaka E.L."/>
            <person name="Frigard R.A."/>
            <person name="Pippel M."/>
            <person name="Attardo G.M."/>
            <person name="Benoit J.B."/>
            <person name="Bornberg-Bauer E."/>
            <person name="Tobe S.S."/>
        </authorList>
    </citation>
    <scope>NUCLEOTIDE SEQUENCE</scope>
    <source>
        <strain evidence="15">Stay&amp;Tobe</strain>
    </source>
</reference>
<dbReference type="Gene3D" id="3.40.1350.10">
    <property type="match status" value="1"/>
</dbReference>
<feature type="active site" evidence="11">
    <location>
        <position position="236"/>
    </location>
</feature>
<dbReference type="InterPro" id="IPR006677">
    <property type="entry name" value="tRNA_intron_Endonuc_cat-like"/>
</dbReference>
<dbReference type="GO" id="GO:0005730">
    <property type="term" value="C:nucleolus"/>
    <property type="evidence" value="ECO:0007669"/>
    <property type="project" value="UniProtKB-SubCell"/>
</dbReference>